<dbReference type="AlphaFoldDB" id="D8SBF7"/>
<dbReference type="InParanoid" id="D8SBF7"/>
<sequence>MYAPYKSLFGAETYSNLQEVYTVAKAGFVNLLVDAAKRRESEAEFAALGSWYPDMYVHPSDPVCSGFLEHFKNYQYMLQGKYARLAMPHESIRGVLCSSKAKPHHLIPSARLHVPADEGKAASARDAHSLTQWWSDGAVVQVQFVNLTGQEHLDHPLQIPFGGISYEAMKRTRRVFDVQSDWKNVTGGCLPRHDFTMNTFIVLLEPKPSKHCPCDEETEKRSACVAARRHFGDVVASAGGLVCVFRTHRGMVDPADDVFHLVVGNPVTQEWSELPPLHWEDRERCTLAGVIDFAMFVDKNGFKVGLHYTAVDFSGHWCCIYDSATRSWSSLPKLPFSPAYVKMKAQRLSDYSVDVAPPAVFPGLDDYFYDLTILGFYDFGRARWSTGEVVRSLRITTGLEDKVDPDGEILRCVLPFPGLCTARLWEYNGQRYLASGWVYAGGYREAGESGVDGYGVWKVDDKGGLVAVSAKTHKSILRQVYAGQRFFGAVFRCSVHAEANLVIFSEIGIMFVYDLSTGDWGGVGGHVDEYSKAVIFRPSLRAPR</sequence>
<dbReference type="Proteomes" id="UP000001514">
    <property type="component" value="Unassembled WGS sequence"/>
</dbReference>
<organism evidence="2">
    <name type="scientific">Selaginella moellendorffii</name>
    <name type="common">Spikemoss</name>
    <dbReference type="NCBI Taxonomy" id="88036"/>
    <lineage>
        <taxon>Eukaryota</taxon>
        <taxon>Viridiplantae</taxon>
        <taxon>Streptophyta</taxon>
        <taxon>Embryophyta</taxon>
        <taxon>Tracheophyta</taxon>
        <taxon>Lycopodiopsida</taxon>
        <taxon>Selaginellales</taxon>
        <taxon>Selaginellaceae</taxon>
        <taxon>Selaginella</taxon>
    </lineage>
</organism>
<keyword evidence="2" id="KW-1185">Reference proteome</keyword>
<accession>D8SBF7</accession>
<evidence type="ECO:0000313" key="1">
    <source>
        <dbReference type="EMBL" id="EFJ18247.1"/>
    </source>
</evidence>
<dbReference type="KEGG" id="smo:SELMODRAFT_420261"/>
<dbReference type="HOGENOM" id="CLU_500996_0_0_1"/>
<reference evidence="1 2" key="1">
    <citation type="journal article" date="2011" name="Science">
        <title>The Selaginella genome identifies genetic changes associated with the evolution of vascular plants.</title>
        <authorList>
            <person name="Banks J.A."/>
            <person name="Nishiyama T."/>
            <person name="Hasebe M."/>
            <person name="Bowman J.L."/>
            <person name="Gribskov M."/>
            <person name="dePamphilis C."/>
            <person name="Albert V.A."/>
            <person name="Aono N."/>
            <person name="Aoyama T."/>
            <person name="Ambrose B.A."/>
            <person name="Ashton N.W."/>
            <person name="Axtell M.J."/>
            <person name="Barker E."/>
            <person name="Barker M.S."/>
            <person name="Bennetzen J.L."/>
            <person name="Bonawitz N.D."/>
            <person name="Chapple C."/>
            <person name="Cheng C."/>
            <person name="Correa L.G."/>
            <person name="Dacre M."/>
            <person name="DeBarry J."/>
            <person name="Dreyer I."/>
            <person name="Elias M."/>
            <person name="Engstrom E.M."/>
            <person name="Estelle M."/>
            <person name="Feng L."/>
            <person name="Finet C."/>
            <person name="Floyd S.K."/>
            <person name="Frommer W.B."/>
            <person name="Fujita T."/>
            <person name="Gramzow L."/>
            <person name="Gutensohn M."/>
            <person name="Harholt J."/>
            <person name="Hattori M."/>
            <person name="Heyl A."/>
            <person name="Hirai T."/>
            <person name="Hiwatashi Y."/>
            <person name="Ishikawa M."/>
            <person name="Iwata M."/>
            <person name="Karol K.G."/>
            <person name="Koehler B."/>
            <person name="Kolukisaoglu U."/>
            <person name="Kubo M."/>
            <person name="Kurata T."/>
            <person name="Lalonde S."/>
            <person name="Li K."/>
            <person name="Li Y."/>
            <person name="Litt A."/>
            <person name="Lyons E."/>
            <person name="Manning G."/>
            <person name="Maruyama T."/>
            <person name="Michael T.P."/>
            <person name="Mikami K."/>
            <person name="Miyazaki S."/>
            <person name="Morinaga S."/>
            <person name="Murata T."/>
            <person name="Mueller-Roeber B."/>
            <person name="Nelson D.R."/>
            <person name="Obara M."/>
            <person name="Oguri Y."/>
            <person name="Olmstead R.G."/>
            <person name="Onodera N."/>
            <person name="Petersen B.L."/>
            <person name="Pils B."/>
            <person name="Prigge M."/>
            <person name="Rensing S.A."/>
            <person name="Riano-Pachon D.M."/>
            <person name="Roberts A.W."/>
            <person name="Sato Y."/>
            <person name="Scheller H.V."/>
            <person name="Schulz B."/>
            <person name="Schulz C."/>
            <person name="Shakirov E.V."/>
            <person name="Shibagaki N."/>
            <person name="Shinohara N."/>
            <person name="Shippen D.E."/>
            <person name="Soerensen I."/>
            <person name="Sotooka R."/>
            <person name="Sugimoto N."/>
            <person name="Sugita M."/>
            <person name="Sumikawa N."/>
            <person name="Tanurdzic M."/>
            <person name="Theissen G."/>
            <person name="Ulvskov P."/>
            <person name="Wakazuki S."/>
            <person name="Weng J.K."/>
            <person name="Willats W.W."/>
            <person name="Wipf D."/>
            <person name="Wolf P.G."/>
            <person name="Yang L."/>
            <person name="Zimmer A.D."/>
            <person name="Zhu Q."/>
            <person name="Mitros T."/>
            <person name="Hellsten U."/>
            <person name="Loque D."/>
            <person name="Otillar R."/>
            <person name="Salamov A."/>
            <person name="Schmutz J."/>
            <person name="Shapiro H."/>
            <person name="Lindquist E."/>
            <person name="Lucas S."/>
            <person name="Rokhsar D."/>
            <person name="Grigoriev I.V."/>
        </authorList>
    </citation>
    <scope>NUCLEOTIDE SEQUENCE [LARGE SCALE GENOMIC DNA]</scope>
</reference>
<dbReference type="eggNOG" id="ENOG502QWRG">
    <property type="taxonomic scope" value="Eukaryota"/>
</dbReference>
<dbReference type="PANTHER" id="PTHR31479:SF2">
    <property type="entry name" value="ALPHA_BETA-HYDROLASES SUPERFAMILY PROTEIN"/>
    <property type="match status" value="1"/>
</dbReference>
<dbReference type="PANTHER" id="PTHR31479">
    <property type="entry name" value="ALPHA/BETA-HYDROLASES SUPERFAMILY PROTEIN"/>
    <property type="match status" value="1"/>
</dbReference>
<dbReference type="EMBL" id="GL377610">
    <property type="protein sequence ID" value="EFJ18247.1"/>
    <property type="molecule type" value="Genomic_DNA"/>
</dbReference>
<protein>
    <submittedName>
        <fullName evidence="1">Uncharacterized protein</fullName>
    </submittedName>
</protein>
<name>D8SBF7_SELML</name>
<evidence type="ECO:0000313" key="2">
    <source>
        <dbReference type="Proteomes" id="UP000001514"/>
    </source>
</evidence>
<gene>
    <name evidence="1" type="ORF">SELMODRAFT_420261</name>
</gene>
<proteinExistence type="predicted"/>
<dbReference type="Gramene" id="EFJ18247">
    <property type="protein sequence ID" value="EFJ18247"/>
    <property type="gene ID" value="SELMODRAFT_420261"/>
</dbReference>